<sequence length="572" mass="62514">MVSPFPGAVFGILSVAIGLHYSGYWTLPTDLRGLIAKDETENFNCRPFLPNIFTGNPPSDGHFSIAGASQQLGDFLSNRFSVGDIDSLSVAVVSADGMLFEGNYGVMRGNESQTSPPTTSDSMYRVASVSKLFNVLEGHILAEKGVLSWEDPVEKYIPGFTHNSGSLTSPGELLSSKKDPITLFQLATHMSGLGRDWPPGNVANWPRDLQGAGPPPTNGLPFPENAALFRSITENPLISPPFTWPIYSNAGTGLLGLALLEADRAARNATESMSYADLVKRDIFDPLGMNGSHFLTSEVNKHLVVVPSLAPEVADQDFLDAMNPAGGQFSSLRDSVTVVQNLLNPEHPKSLISKAAMDKWLRPIHSFEEDDWTEAGFIWEIVKAPDSNKRLRRIYWKLGAMAGYHAALAIHPGTSYGVVVLLGGHFPDAAALAYHVFEIFQPAIDQALADASVARYAGEWFSQDRNSSASIAVARGTLYIDRLIADNVDILANFNPSSRVALRWMHEHEEFRLDIGLPYYNGKKHMGCYSYWAGMDVWGMRNGAALNAIFFSGNELDRRLHVPAVGIEMVRA</sequence>
<dbReference type="Pfam" id="PF00144">
    <property type="entry name" value="Beta-lactamase"/>
    <property type="match status" value="1"/>
</dbReference>
<evidence type="ECO:0000313" key="3">
    <source>
        <dbReference type="EMBL" id="KAJ7643236.1"/>
    </source>
</evidence>
<accession>A0AAD7FXB1</accession>
<dbReference type="PANTHER" id="PTHR22935">
    <property type="entry name" value="PENICILLIN-BINDING PROTEIN"/>
    <property type="match status" value="1"/>
</dbReference>
<organism evidence="3 4">
    <name type="scientific">Mycena rosella</name>
    <name type="common">Pink bonnet</name>
    <name type="synonym">Agaricus rosellus</name>
    <dbReference type="NCBI Taxonomy" id="1033263"/>
    <lineage>
        <taxon>Eukaryota</taxon>
        <taxon>Fungi</taxon>
        <taxon>Dikarya</taxon>
        <taxon>Basidiomycota</taxon>
        <taxon>Agaricomycotina</taxon>
        <taxon>Agaricomycetes</taxon>
        <taxon>Agaricomycetidae</taxon>
        <taxon>Agaricales</taxon>
        <taxon>Marasmiineae</taxon>
        <taxon>Mycenaceae</taxon>
        <taxon>Mycena</taxon>
    </lineage>
</organism>
<dbReference type="InterPro" id="IPR012338">
    <property type="entry name" value="Beta-lactam/transpept-like"/>
</dbReference>
<dbReference type="EMBL" id="JARKIE010000407">
    <property type="protein sequence ID" value="KAJ7643236.1"/>
    <property type="molecule type" value="Genomic_DNA"/>
</dbReference>
<evidence type="ECO:0000256" key="1">
    <source>
        <dbReference type="ARBA" id="ARBA00038473"/>
    </source>
</evidence>
<feature type="domain" description="Beta-lactamase-related" evidence="2">
    <location>
        <begin position="84"/>
        <end position="435"/>
    </location>
</feature>
<dbReference type="SUPFAM" id="SSF56601">
    <property type="entry name" value="beta-lactamase/transpeptidase-like"/>
    <property type="match status" value="1"/>
</dbReference>
<reference evidence="3" key="1">
    <citation type="submission" date="2023-03" db="EMBL/GenBank/DDBJ databases">
        <title>Massive genome expansion in bonnet fungi (Mycena s.s.) driven by repeated elements and novel gene families across ecological guilds.</title>
        <authorList>
            <consortium name="Lawrence Berkeley National Laboratory"/>
            <person name="Harder C.B."/>
            <person name="Miyauchi S."/>
            <person name="Viragh M."/>
            <person name="Kuo A."/>
            <person name="Thoen E."/>
            <person name="Andreopoulos B."/>
            <person name="Lu D."/>
            <person name="Skrede I."/>
            <person name="Drula E."/>
            <person name="Henrissat B."/>
            <person name="Morin E."/>
            <person name="Kohler A."/>
            <person name="Barry K."/>
            <person name="LaButti K."/>
            <person name="Morin E."/>
            <person name="Salamov A."/>
            <person name="Lipzen A."/>
            <person name="Mereny Z."/>
            <person name="Hegedus B."/>
            <person name="Baldrian P."/>
            <person name="Stursova M."/>
            <person name="Weitz H."/>
            <person name="Taylor A."/>
            <person name="Grigoriev I.V."/>
            <person name="Nagy L.G."/>
            <person name="Martin F."/>
            <person name="Kauserud H."/>
        </authorList>
    </citation>
    <scope>NUCLEOTIDE SEQUENCE</scope>
    <source>
        <strain evidence="3">CBHHK067</strain>
    </source>
</reference>
<dbReference type="PANTHER" id="PTHR22935:SF95">
    <property type="entry name" value="BETA-LACTAMASE-LIKE 1-RELATED"/>
    <property type="match status" value="1"/>
</dbReference>
<name>A0AAD7FXB1_MYCRO</name>
<proteinExistence type="inferred from homology"/>
<dbReference type="Gene3D" id="3.40.710.10">
    <property type="entry name" value="DD-peptidase/beta-lactamase superfamily"/>
    <property type="match status" value="1"/>
</dbReference>
<protein>
    <submittedName>
        <fullName evidence="3">Beta-lactamase/transpeptidase-like protein</fullName>
    </submittedName>
</protein>
<dbReference type="Proteomes" id="UP001221757">
    <property type="component" value="Unassembled WGS sequence"/>
</dbReference>
<dbReference type="AlphaFoldDB" id="A0AAD7FXB1"/>
<evidence type="ECO:0000313" key="4">
    <source>
        <dbReference type="Proteomes" id="UP001221757"/>
    </source>
</evidence>
<comment type="similarity">
    <text evidence="1">Belongs to the beta-lactamase family.</text>
</comment>
<comment type="caution">
    <text evidence="3">The sequence shown here is derived from an EMBL/GenBank/DDBJ whole genome shotgun (WGS) entry which is preliminary data.</text>
</comment>
<evidence type="ECO:0000259" key="2">
    <source>
        <dbReference type="Pfam" id="PF00144"/>
    </source>
</evidence>
<dbReference type="InterPro" id="IPR001466">
    <property type="entry name" value="Beta-lactam-related"/>
</dbReference>
<dbReference type="InterPro" id="IPR051478">
    <property type="entry name" value="Beta-lactamase-like_AB/R"/>
</dbReference>
<keyword evidence="4" id="KW-1185">Reference proteome</keyword>
<gene>
    <name evidence="3" type="ORF">B0H17DRAFT_959805</name>
</gene>